<protein>
    <submittedName>
        <fullName evidence="2">CLUMA_CG006117, isoform A</fullName>
    </submittedName>
</protein>
<gene>
    <name evidence="2" type="ORF">CLUMA_CG006117</name>
</gene>
<evidence type="ECO:0000256" key="1">
    <source>
        <dbReference type="SAM" id="MobiDB-lite"/>
    </source>
</evidence>
<feature type="region of interest" description="Disordered" evidence="1">
    <location>
        <begin position="53"/>
        <end position="90"/>
    </location>
</feature>
<organism evidence="2 3">
    <name type="scientific">Clunio marinus</name>
    <dbReference type="NCBI Taxonomy" id="568069"/>
    <lineage>
        <taxon>Eukaryota</taxon>
        <taxon>Metazoa</taxon>
        <taxon>Ecdysozoa</taxon>
        <taxon>Arthropoda</taxon>
        <taxon>Hexapoda</taxon>
        <taxon>Insecta</taxon>
        <taxon>Pterygota</taxon>
        <taxon>Neoptera</taxon>
        <taxon>Endopterygota</taxon>
        <taxon>Diptera</taxon>
        <taxon>Nematocera</taxon>
        <taxon>Chironomoidea</taxon>
        <taxon>Chironomidae</taxon>
        <taxon>Clunio</taxon>
    </lineage>
</organism>
<dbReference type="EMBL" id="CVRI01000031">
    <property type="protein sequence ID" value="CRK92563.1"/>
    <property type="molecule type" value="Genomic_DNA"/>
</dbReference>
<sequence length="90" mass="10818">MFEHRRTVQLNFMVDNSKYLSLESNFSYQWFIQKTEIISNGVEVLNLQKFIDEKNKPETKGSKKGDEKNHQTNEKFLTLLSRHHQQHHEN</sequence>
<dbReference type="Proteomes" id="UP000183832">
    <property type="component" value="Unassembled WGS sequence"/>
</dbReference>
<proteinExistence type="predicted"/>
<evidence type="ECO:0000313" key="3">
    <source>
        <dbReference type="Proteomes" id="UP000183832"/>
    </source>
</evidence>
<reference evidence="2 3" key="1">
    <citation type="submission" date="2015-04" db="EMBL/GenBank/DDBJ databases">
        <authorList>
            <person name="Syromyatnikov M.Y."/>
            <person name="Popov V.N."/>
        </authorList>
    </citation>
    <scope>NUCLEOTIDE SEQUENCE [LARGE SCALE GENOMIC DNA]</scope>
</reference>
<name>A0A1J1HX51_9DIPT</name>
<evidence type="ECO:0000313" key="2">
    <source>
        <dbReference type="EMBL" id="CRK92563.1"/>
    </source>
</evidence>
<accession>A0A1J1HX51</accession>
<feature type="compositionally biased region" description="Basic residues" evidence="1">
    <location>
        <begin position="81"/>
        <end position="90"/>
    </location>
</feature>
<dbReference type="AlphaFoldDB" id="A0A1J1HX51"/>
<feature type="compositionally biased region" description="Basic and acidic residues" evidence="1">
    <location>
        <begin position="53"/>
        <end position="73"/>
    </location>
</feature>
<keyword evidence="3" id="KW-1185">Reference proteome</keyword>